<feature type="coiled-coil region" evidence="1">
    <location>
        <begin position="95"/>
        <end position="129"/>
    </location>
</feature>
<protein>
    <submittedName>
        <fullName evidence="3">OLC1v1012209C1</fullName>
    </submittedName>
</protein>
<sequence>MARNPDLKTVDNFASTIDSDEKVMSSSNGGSQLYGHEDHFHVVNSDEETSTTVASGAKKKKKRIVKGTEKEQKEKAKTDIPAIESAVEGEKTVNLEKKAQQVEAMEQELASMQTKYNELDEKLKEYGNLHISEEDLHKLCAAFWFRMQSTGGVVTIIEEINMAAAEYRGHGVAVVGLKRLKSEKPIKGKWFKQFLKKIPKKTMHEALVKALTKLSIEQLLLWESLCRALAKMSVPGDVGGFPTDTPTVLA</sequence>
<feature type="compositionally biased region" description="Basic and acidic residues" evidence="2">
    <location>
        <begin position="66"/>
        <end position="77"/>
    </location>
</feature>
<dbReference type="Proteomes" id="UP001161247">
    <property type="component" value="Chromosome 7"/>
</dbReference>
<proteinExistence type="predicted"/>
<evidence type="ECO:0000256" key="2">
    <source>
        <dbReference type="SAM" id="MobiDB-lite"/>
    </source>
</evidence>
<evidence type="ECO:0000256" key="1">
    <source>
        <dbReference type="SAM" id="Coils"/>
    </source>
</evidence>
<accession>A0AAV1DVE3</accession>
<evidence type="ECO:0000313" key="3">
    <source>
        <dbReference type="EMBL" id="CAI9111878.1"/>
    </source>
</evidence>
<dbReference type="AlphaFoldDB" id="A0AAV1DVE3"/>
<reference evidence="3" key="1">
    <citation type="submission" date="2023-03" db="EMBL/GenBank/DDBJ databases">
        <authorList>
            <person name="Julca I."/>
        </authorList>
    </citation>
    <scope>NUCLEOTIDE SEQUENCE</scope>
</reference>
<dbReference type="EMBL" id="OX459124">
    <property type="protein sequence ID" value="CAI9111878.1"/>
    <property type="molecule type" value="Genomic_DNA"/>
</dbReference>
<organism evidence="3 4">
    <name type="scientific">Oldenlandia corymbosa var. corymbosa</name>
    <dbReference type="NCBI Taxonomy" id="529605"/>
    <lineage>
        <taxon>Eukaryota</taxon>
        <taxon>Viridiplantae</taxon>
        <taxon>Streptophyta</taxon>
        <taxon>Embryophyta</taxon>
        <taxon>Tracheophyta</taxon>
        <taxon>Spermatophyta</taxon>
        <taxon>Magnoliopsida</taxon>
        <taxon>eudicotyledons</taxon>
        <taxon>Gunneridae</taxon>
        <taxon>Pentapetalae</taxon>
        <taxon>asterids</taxon>
        <taxon>lamiids</taxon>
        <taxon>Gentianales</taxon>
        <taxon>Rubiaceae</taxon>
        <taxon>Rubioideae</taxon>
        <taxon>Spermacoceae</taxon>
        <taxon>Hedyotis-Oldenlandia complex</taxon>
        <taxon>Oldenlandia</taxon>
    </lineage>
</organism>
<evidence type="ECO:0000313" key="4">
    <source>
        <dbReference type="Proteomes" id="UP001161247"/>
    </source>
</evidence>
<keyword evidence="4" id="KW-1185">Reference proteome</keyword>
<keyword evidence="1" id="KW-0175">Coiled coil</keyword>
<gene>
    <name evidence="3" type="ORF">OLC1_LOCUS19166</name>
</gene>
<feature type="region of interest" description="Disordered" evidence="2">
    <location>
        <begin position="44"/>
        <end position="77"/>
    </location>
</feature>
<name>A0AAV1DVE3_OLDCO</name>